<reference evidence="2 3" key="1">
    <citation type="submission" date="2019-04" db="EMBL/GenBank/DDBJ databases">
        <title>Aspergillus burnettii sp. nov., novel species from soil in southeast Queensland.</title>
        <authorList>
            <person name="Gilchrist C.L.M."/>
            <person name="Pitt J.I."/>
            <person name="Lange L."/>
            <person name="Lacey H.J."/>
            <person name="Vuong D."/>
            <person name="Midgley D.J."/>
            <person name="Greenfield P."/>
            <person name="Bradbury M."/>
            <person name="Lacey E."/>
            <person name="Busk P.K."/>
            <person name="Pilgaard B."/>
            <person name="Chooi Y.H."/>
            <person name="Piggott A.M."/>
        </authorList>
    </citation>
    <scope>NUCLEOTIDE SEQUENCE [LARGE SCALE GENOMIC DNA]</scope>
    <source>
        <strain evidence="2 3">FRR 5400</strain>
    </source>
</reference>
<proteinExistence type="predicted"/>
<dbReference type="AlphaFoldDB" id="A0A8H6ACT8"/>
<evidence type="ECO:0000313" key="3">
    <source>
        <dbReference type="Proteomes" id="UP000541154"/>
    </source>
</evidence>
<protein>
    <submittedName>
        <fullName evidence="2">Uncharacterized protein</fullName>
    </submittedName>
</protein>
<keyword evidence="3" id="KW-1185">Reference proteome</keyword>
<organism evidence="2 3">
    <name type="scientific">Petromyces alliaceus</name>
    <name type="common">Aspergillus alliaceus</name>
    <dbReference type="NCBI Taxonomy" id="209559"/>
    <lineage>
        <taxon>Eukaryota</taxon>
        <taxon>Fungi</taxon>
        <taxon>Dikarya</taxon>
        <taxon>Ascomycota</taxon>
        <taxon>Pezizomycotina</taxon>
        <taxon>Eurotiomycetes</taxon>
        <taxon>Eurotiomycetidae</taxon>
        <taxon>Eurotiales</taxon>
        <taxon>Aspergillaceae</taxon>
        <taxon>Aspergillus</taxon>
        <taxon>Aspergillus subgen. Circumdati</taxon>
    </lineage>
</organism>
<sequence length="342" mass="39621">MTNSLSSYDAEASQPQVIDPWEEGSQYATTPGNFGRTPATLYSLSPTPDPITRQTQPDYLRFLPFAEWEEGEDYEREPPEFICYTIARKIIINHRIETRETEQDLVVAPKDTAIVVSVNHRNQNDLEKLYKSTNIDWRPVERQLRKWSNLLRMGKQPKIAISFKYIRDDDDLQHRTPRKGDKRGASATKRMLAERDAQILAEEEGSEQPSSWRYVYKLLRCSVTSCCHFGQWCWQDPQGRKHYKLRKPHLQELTNHVNNGGKLDSHDDVPENIRQALYLEAQQKLERGSNKVNNQLTVGAPCPINITVLQYPRRAHMSLSYLRHCPDLYPQMRDSKSLGPGI</sequence>
<evidence type="ECO:0000256" key="1">
    <source>
        <dbReference type="SAM" id="MobiDB-lite"/>
    </source>
</evidence>
<gene>
    <name evidence="2" type="ORF">ETB97_004154</name>
</gene>
<accession>A0A8H6ACT8</accession>
<comment type="caution">
    <text evidence="2">The sequence shown here is derived from an EMBL/GenBank/DDBJ whole genome shotgun (WGS) entry which is preliminary data.</text>
</comment>
<dbReference type="Proteomes" id="UP000541154">
    <property type="component" value="Unassembled WGS sequence"/>
</dbReference>
<name>A0A8H6ACT8_PETAA</name>
<dbReference type="EMBL" id="SPNV01000020">
    <property type="protein sequence ID" value="KAF5865344.1"/>
    <property type="molecule type" value="Genomic_DNA"/>
</dbReference>
<evidence type="ECO:0000313" key="2">
    <source>
        <dbReference type="EMBL" id="KAF5865344.1"/>
    </source>
</evidence>
<feature type="region of interest" description="Disordered" evidence="1">
    <location>
        <begin position="1"/>
        <end position="39"/>
    </location>
</feature>